<dbReference type="Proteomes" id="UP000220133">
    <property type="component" value="Chromosome"/>
</dbReference>
<gene>
    <name evidence="2" type="ORF">COR50_21815</name>
</gene>
<proteinExistence type="predicted"/>
<feature type="domain" description="DUF5977" evidence="1">
    <location>
        <begin position="1216"/>
        <end position="1265"/>
    </location>
</feature>
<dbReference type="RefSeq" id="WP_098195966.1">
    <property type="nucleotide sequence ID" value="NZ_CP023777.1"/>
</dbReference>
<evidence type="ECO:0000259" key="1">
    <source>
        <dbReference type="Pfam" id="PF19404"/>
    </source>
</evidence>
<dbReference type="Pfam" id="PF19404">
    <property type="entry name" value="DUF5977"/>
    <property type="match status" value="1"/>
</dbReference>
<accession>A0A291QZZ4</accession>
<dbReference type="InterPro" id="IPR046020">
    <property type="entry name" value="DUF5977"/>
</dbReference>
<evidence type="ECO:0000313" key="2">
    <source>
        <dbReference type="EMBL" id="ATL49599.1"/>
    </source>
</evidence>
<evidence type="ECO:0000313" key="3">
    <source>
        <dbReference type="Proteomes" id="UP000220133"/>
    </source>
</evidence>
<dbReference type="KEGG" id="cbae:COR50_21815"/>
<protein>
    <recommendedName>
        <fullName evidence="1">DUF5977 domain-containing protein</fullName>
    </recommendedName>
</protein>
<dbReference type="OrthoDB" id="680656at2"/>
<dbReference type="EMBL" id="CP023777">
    <property type="protein sequence ID" value="ATL49599.1"/>
    <property type="molecule type" value="Genomic_DNA"/>
</dbReference>
<name>A0A291QZZ4_9BACT</name>
<keyword evidence="3" id="KW-1185">Reference proteome</keyword>
<sequence>MNNFTKFILLLGVGMLLMNVKCICQFNTNLPDILPPSPEVANLTKAGIGAVDQSTGAINASIPLYTLKVREIAFPISLSYNSQGIKTDEACSRVGCGWNINSGGVITRVVRGQPDEMTPWLDPPGPLNLSNAQNYNYVNLIASNNFYDTEVDEFIYSFNGYSGRFVVGKFGQVIQLTNSNLRIEIDNNYYNIKITDPNGIKYYFGGAQYEETISHNVISLSGTSPHIKTGYFLNKILAPSGASLDFVYSSINTEITNGMWQTVTFPDSVNSGPSPVNPCLDCPDNTTTLKGVYKTIYNTKYLTSIVGSNGLSVTFSYESRPDQTGDNRLIRAVFNQGLNSLKSYRFEYYNVPGQDGTSHDFLGHQVLVGRFFLTKLVDEERSYDEYGEYTFIDREYIFDYYDRDEVVMPISTQQDQFGFANNNSNQSLLPPFNNYTFGSFALANRSSNADIAKKGMLKSIIYPTGGKEEFTYEANTINESVLRNTKVSKSMSIKYDEGSANVKSILFEIKKPQDVTFYYQSSWDSLDTTSIPPSLKWFRMRVYWGDSTVVDRTLLGLKTDSLVAWLEPYHSYRFEIAILNNREESSGSATMIYDTSATNIYDRVNTEVSGLRVRQIKMTDLFTGTTSSKFYTYAGLEDLTKSTAIANKEVFYLSRTKNLKTCIADSNSFVLYRLCELNLYSTNTTFSGYNFNGSHISYKKIIESDDENFKNGGTEYEFFDPVQAYSDQVFWGGELPNVPSTCYGTLTGKVYKTKVFDSSFFVLKERTDNYAPLWMSGDSGYVTSYLIRKKYDMIEYPTPDYDEEMESFNVIQYRHTGRWLKLASTIEKEYDHAGNTFTNETLYTYNSEKNILPSGIVTTDSRGREVRNSVTYPTDYASGSLYKKMVQVNLIEKPIEENIYIDNILQQQKVTEYEPVLSDSSLILPSVVKLKASPNDVLRSKIEFQLYDETGNPLQFNKTSNESYAYIWNYNKEYVVAQAIGAKFAQVAYSSFETGDQGNWMISSGTTINGGFTGYQSFSGTVTKDITDPGTYTVSLWTKQSATVNGQPGTQLKNKGGWKLFRYTLNNPSTVTVSGTGIDELRLIPLDAVMVTNVVIPGVGITAQGDANHNYKFYEYDPANRLRLVKDIDGNILQKADYKYLNIPYSNSDPVWIGTGETRCQECNRFKGFYTGKREELHRDANVRSSTYNQTKWIVVADDATCGQGCPTYSNPETLYARFYKSNCEGGGTASFTYIIPAGTVYSYISAQDAAAKALQKLNTEGQAIIDSVPCPASCGNMVVDNFSSKCINNLYEAGQIIMKSTRYDQSIDKYICTYYYQFSDGSTSFDWYAIGDDMCIIEL</sequence>
<organism evidence="2 3">
    <name type="scientific">Chitinophaga caeni</name>
    <dbReference type="NCBI Taxonomy" id="2029983"/>
    <lineage>
        <taxon>Bacteria</taxon>
        <taxon>Pseudomonadati</taxon>
        <taxon>Bacteroidota</taxon>
        <taxon>Chitinophagia</taxon>
        <taxon>Chitinophagales</taxon>
        <taxon>Chitinophagaceae</taxon>
        <taxon>Chitinophaga</taxon>
    </lineage>
</organism>
<reference evidence="2 3" key="1">
    <citation type="submission" date="2017-10" db="EMBL/GenBank/DDBJ databases">
        <title>Paenichitinophaga pekingensis gen. nov., sp. nov., isolated from activated sludge.</title>
        <authorList>
            <person name="Jin D."/>
            <person name="Kong X."/>
            <person name="Deng Y."/>
            <person name="Bai Z."/>
        </authorList>
    </citation>
    <scope>NUCLEOTIDE SEQUENCE [LARGE SCALE GENOMIC DNA]</scope>
    <source>
        <strain evidence="2 3">13</strain>
    </source>
</reference>